<dbReference type="OrthoDB" id="28257at2759"/>
<dbReference type="GO" id="GO:0005789">
    <property type="term" value="C:endoplasmic reticulum membrane"/>
    <property type="evidence" value="ECO:0007669"/>
    <property type="project" value="TreeGrafter"/>
</dbReference>
<proteinExistence type="inferred from homology"/>
<evidence type="ECO:0000313" key="8">
    <source>
        <dbReference type="Proteomes" id="UP000242287"/>
    </source>
</evidence>
<dbReference type="PANTHER" id="PTHR13144:SF0">
    <property type="entry name" value="PROTEIN TEX261"/>
    <property type="match status" value="1"/>
</dbReference>
<dbReference type="AlphaFoldDB" id="A0A2A9NLH2"/>
<reference evidence="7 8" key="1">
    <citation type="submission" date="2014-02" db="EMBL/GenBank/DDBJ databases">
        <title>Transposable element dynamics among asymbiotic and ectomycorrhizal Amanita fungi.</title>
        <authorList>
            <consortium name="DOE Joint Genome Institute"/>
            <person name="Hess J."/>
            <person name="Skrede I."/>
            <person name="Wolfe B."/>
            <person name="LaButti K."/>
            <person name="Ohm R.A."/>
            <person name="Grigoriev I.V."/>
            <person name="Pringle A."/>
        </authorList>
    </citation>
    <scope>NUCLEOTIDE SEQUENCE [LARGE SCALE GENOMIC DNA]</scope>
    <source>
        <strain evidence="7 8">SKay4041</strain>
    </source>
</reference>
<dbReference type="GO" id="GO:0006888">
    <property type="term" value="P:endoplasmic reticulum to Golgi vesicle-mediated transport"/>
    <property type="evidence" value="ECO:0007669"/>
    <property type="project" value="InterPro"/>
</dbReference>
<gene>
    <name evidence="7" type="ORF">AMATHDRAFT_142684</name>
</gene>
<keyword evidence="4 6" id="KW-1133">Transmembrane helix</keyword>
<dbReference type="PANTHER" id="PTHR13144">
    <property type="entry name" value="TEX261 PROTEIN"/>
    <property type="match status" value="1"/>
</dbReference>
<keyword evidence="5 6" id="KW-0472">Membrane</keyword>
<evidence type="ECO:0000313" key="7">
    <source>
        <dbReference type="EMBL" id="PFH51389.1"/>
    </source>
</evidence>
<dbReference type="GO" id="GO:0000139">
    <property type="term" value="C:Golgi membrane"/>
    <property type="evidence" value="ECO:0007669"/>
    <property type="project" value="TreeGrafter"/>
</dbReference>
<evidence type="ECO:0008006" key="9">
    <source>
        <dbReference type="Google" id="ProtNLM"/>
    </source>
</evidence>
<dbReference type="GO" id="GO:0030134">
    <property type="term" value="C:COPII-coated ER to Golgi transport vesicle"/>
    <property type="evidence" value="ECO:0007669"/>
    <property type="project" value="TreeGrafter"/>
</dbReference>
<feature type="transmembrane region" description="Helical" evidence="6">
    <location>
        <begin position="6"/>
        <end position="24"/>
    </location>
</feature>
<dbReference type="EMBL" id="KZ301988">
    <property type="protein sequence ID" value="PFH51389.1"/>
    <property type="molecule type" value="Genomic_DNA"/>
</dbReference>
<name>A0A2A9NLH2_9AGAR</name>
<feature type="non-terminal residue" evidence="7">
    <location>
        <position position="1"/>
    </location>
</feature>
<evidence type="ECO:0000256" key="3">
    <source>
        <dbReference type="ARBA" id="ARBA00022692"/>
    </source>
</evidence>
<evidence type="ECO:0000256" key="1">
    <source>
        <dbReference type="ARBA" id="ARBA00004141"/>
    </source>
</evidence>
<evidence type="ECO:0000256" key="5">
    <source>
        <dbReference type="ARBA" id="ARBA00023136"/>
    </source>
</evidence>
<protein>
    <recommendedName>
        <fullName evidence="9">DUF396-domain-containing protein</fullName>
    </recommendedName>
</protein>
<dbReference type="GO" id="GO:0097020">
    <property type="term" value="F:COPII receptor activity"/>
    <property type="evidence" value="ECO:0007669"/>
    <property type="project" value="InterPro"/>
</dbReference>
<comment type="subcellular location">
    <subcellularLocation>
        <location evidence="1">Membrane</location>
        <topology evidence="1">Multi-pass membrane protein</topology>
    </subcellularLocation>
</comment>
<dbReference type="Proteomes" id="UP000242287">
    <property type="component" value="Unassembled WGS sequence"/>
</dbReference>
<feature type="transmembrane region" description="Helical" evidence="6">
    <location>
        <begin position="36"/>
        <end position="55"/>
    </location>
</feature>
<evidence type="ECO:0000256" key="6">
    <source>
        <dbReference type="SAM" id="Phobius"/>
    </source>
</evidence>
<accession>A0A2A9NLH2</accession>
<evidence type="ECO:0000256" key="2">
    <source>
        <dbReference type="ARBA" id="ARBA00008096"/>
    </source>
</evidence>
<dbReference type="InterPro" id="IPR007277">
    <property type="entry name" value="Svp26/Tex261"/>
</dbReference>
<feature type="transmembrane region" description="Helical" evidence="6">
    <location>
        <begin position="83"/>
        <end position="110"/>
    </location>
</feature>
<feature type="transmembrane region" description="Helical" evidence="6">
    <location>
        <begin position="131"/>
        <end position="152"/>
    </location>
</feature>
<comment type="similarity">
    <text evidence="2">Belongs to the SVP26 family.</text>
</comment>
<evidence type="ECO:0000256" key="4">
    <source>
        <dbReference type="ARBA" id="ARBA00022989"/>
    </source>
</evidence>
<keyword evidence="8" id="KW-1185">Reference proteome</keyword>
<dbReference type="Pfam" id="PF04148">
    <property type="entry name" value="Erv26"/>
    <property type="match status" value="1"/>
</dbReference>
<sequence length="169" mass="19135">SYIAVLFAFAFVTLSLASGLLYISELIEEHSRLAKVIGQRVLYAVIVLYLLLYVFDSLPLPQTAFSIFCHFVYLQNFSSSWPLISLTSLSFLASCVLVLADHFIWFFYFARITHEARYLRSYHSPAPNVPGFTEIASFFAICVWLVPLFLFLSLSANDNALPISAGEYH</sequence>
<keyword evidence="3 6" id="KW-0812">Transmembrane</keyword>
<dbReference type="STRING" id="703135.A0A2A9NLH2"/>
<organism evidence="7 8">
    <name type="scientific">Amanita thiersii Skay4041</name>
    <dbReference type="NCBI Taxonomy" id="703135"/>
    <lineage>
        <taxon>Eukaryota</taxon>
        <taxon>Fungi</taxon>
        <taxon>Dikarya</taxon>
        <taxon>Basidiomycota</taxon>
        <taxon>Agaricomycotina</taxon>
        <taxon>Agaricomycetes</taxon>
        <taxon>Agaricomycetidae</taxon>
        <taxon>Agaricales</taxon>
        <taxon>Pluteineae</taxon>
        <taxon>Amanitaceae</taxon>
        <taxon>Amanita</taxon>
    </lineage>
</organism>